<protein>
    <submittedName>
        <fullName evidence="3">Dpoe2NT domain-containing protein</fullName>
    </submittedName>
</protein>
<name>A0A183BKN0_GLOPA</name>
<proteinExistence type="predicted"/>
<evidence type="ECO:0000259" key="1">
    <source>
        <dbReference type="Pfam" id="PF12213"/>
    </source>
</evidence>
<dbReference type="Pfam" id="PF12213">
    <property type="entry name" value="Dpoe2NT"/>
    <property type="match status" value="1"/>
</dbReference>
<evidence type="ECO:0000313" key="2">
    <source>
        <dbReference type="Proteomes" id="UP000050741"/>
    </source>
</evidence>
<dbReference type="WBParaSite" id="GPLIN_000116100">
    <property type="protein sequence ID" value="GPLIN_000116100"/>
    <property type="gene ID" value="GPLIN_000116100"/>
</dbReference>
<dbReference type="Gene3D" id="1.10.8.60">
    <property type="match status" value="1"/>
</dbReference>
<dbReference type="InterPro" id="IPR024639">
    <property type="entry name" value="DNA_pol_e_bsu_N"/>
</dbReference>
<accession>A0A183BKN0</accession>
<keyword evidence="2" id="KW-1185">Reference proteome</keyword>
<reference evidence="2" key="2">
    <citation type="submission" date="2014-05" db="EMBL/GenBank/DDBJ databases">
        <title>The genome and life-stage specific transcriptomes of Globodera pallida elucidate key aspects of plant parasitism by a cyst nematode.</title>
        <authorList>
            <person name="Cotton J.A."/>
            <person name="Lilley C.J."/>
            <person name="Jones L.M."/>
            <person name="Kikuchi T."/>
            <person name="Reid A.J."/>
            <person name="Thorpe P."/>
            <person name="Tsai I.J."/>
            <person name="Beasley H."/>
            <person name="Blok V."/>
            <person name="Cock P.J.A."/>
            <person name="Van den Akker S.E."/>
            <person name="Holroyd N."/>
            <person name="Hunt M."/>
            <person name="Mantelin S."/>
            <person name="Naghra H."/>
            <person name="Pain A."/>
            <person name="Palomares-Rius J.E."/>
            <person name="Zarowiecki M."/>
            <person name="Berriman M."/>
            <person name="Jones J.T."/>
            <person name="Urwin P.E."/>
        </authorList>
    </citation>
    <scope>NUCLEOTIDE SEQUENCE [LARGE SCALE GENOMIC DNA]</scope>
    <source>
        <strain evidence="2">Lindley</strain>
    </source>
</reference>
<dbReference type="AlphaFoldDB" id="A0A183BKN0"/>
<feature type="domain" description="DNA polymerase epsilon subunit B N-terminal" evidence="1">
    <location>
        <begin position="13"/>
        <end position="84"/>
    </location>
</feature>
<evidence type="ECO:0000313" key="3">
    <source>
        <dbReference type="WBParaSite" id="GPLIN_000116100"/>
    </source>
</evidence>
<organism evidence="2 3">
    <name type="scientific">Globodera pallida</name>
    <name type="common">Potato cyst nematode worm</name>
    <name type="synonym">Heterodera pallida</name>
    <dbReference type="NCBI Taxonomy" id="36090"/>
    <lineage>
        <taxon>Eukaryota</taxon>
        <taxon>Metazoa</taxon>
        <taxon>Ecdysozoa</taxon>
        <taxon>Nematoda</taxon>
        <taxon>Chromadorea</taxon>
        <taxon>Rhabditida</taxon>
        <taxon>Tylenchina</taxon>
        <taxon>Tylenchomorpha</taxon>
        <taxon>Tylenchoidea</taxon>
        <taxon>Heteroderidae</taxon>
        <taxon>Heteroderinae</taxon>
        <taxon>Globodera</taxon>
    </lineage>
</organism>
<reference evidence="3" key="3">
    <citation type="submission" date="2016-06" db="UniProtKB">
        <authorList>
            <consortium name="WormBaseParasite"/>
        </authorList>
    </citation>
    <scope>IDENTIFICATION</scope>
</reference>
<sequence length="93" mass="10492">MDSTAAGGHKSATELRRRVKKVFSARSLYLGEQALDYLADQLTSLGGDRKQHQKVMSRVLELVEQKGVETGLLDLECLKAILHEVNRQKKNER</sequence>
<dbReference type="Proteomes" id="UP000050741">
    <property type="component" value="Unassembled WGS sequence"/>
</dbReference>
<reference evidence="2" key="1">
    <citation type="submission" date="2013-12" db="EMBL/GenBank/DDBJ databases">
        <authorList>
            <person name="Aslett M."/>
        </authorList>
    </citation>
    <scope>NUCLEOTIDE SEQUENCE [LARGE SCALE GENOMIC DNA]</scope>
    <source>
        <strain evidence="2">Lindley</strain>
    </source>
</reference>